<dbReference type="OrthoDB" id="5950614at2759"/>
<dbReference type="PANTHER" id="PTHR36575">
    <property type="entry name" value="BINDING PROTEIN, PUTATIVE (AFU_ORTHOLOGUE AFUA_1G14430)-RELATED"/>
    <property type="match status" value="1"/>
</dbReference>
<dbReference type="Pfam" id="PF03067">
    <property type="entry name" value="LPMO_10"/>
    <property type="match status" value="2"/>
</dbReference>
<protein>
    <submittedName>
        <fullName evidence="11">Uncharacterized protein LOC116290838</fullName>
    </submittedName>
</protein>
<dbReference type="KEGG" id="aten:116290838"/>
<dbReference type="PANTHER" id="PTHR36575:SF2">
    <property type="entry name" value="CHITIN-BINDING TYPE-4 DOMAIN-CONTAINING PROTEIN-RELATED"/>
    <property type="match status" value="1"/>
</dbReference>
<sequence>MKGFQKIFGTLVISSLVVLVSSHGRMMDPAARNACWRFPEFAGKCPNHYTDNELNCGGFNVQWATNKGKCGVCGDPYHEKIQKHVYPGEYAKGVITKTYRQGQEITVLVELTSNHLGRFKFTIGKLSKIPITSEQLTHVLRTPEGNTWWPLPDRGNKMFSIKLRLPAVLVCNHCVLQWYYKTGNSWDCDPEGCGLGYGKQETFVNCADVRIVSKDGVVPTDPPTQPPPPTTQPAVTITTTPMPTNAPNPGGCKAIGGYTGNTAMDMWCQKNCATGYCPASICKCIYSSPFFESKLIDTKSMAFKALCAILILCSVIYQAVGHGYIRNPAARNACWQYGFPSCGKEWTMDEKNCGAVSTQWDKNKGKCGVCGDPYHLEVQKYVFPGTHATGTIVKTYTEGQEFELELMITVTHKGWSEFRIGDIGIPPITQDKLSHLLVLSSGGTRWSHNQYVKGKGLYKIKLRLPAGLTCSQCVIQWWWKTGNSWGCDSEGCGMGHGPQETFVNCADVRILKKGVPIPATQAPATPAPTQRPAGTTAPVPSGPCKAIGAWAGNAIMDNWCNGNCPSNCPKDMCACV</sequence>
<feature type="signal peptide" evidence="8">
    <location>
        <begin position="1"/>
        <end position="22"/>
    </location>
</feature>
<evidence type="ECO:0000256" key="4">
    <source>
        <dbReference type="ARBA" id="ARBA00023157"/>
    </source>
</evidence>
<dbReference type="InterPro" id="IPR004302">
    <property type="entry name" value="Cellulose/chitin-bd_N"/>
</dbReference>
<reference evidence="11" key="1">
    <citation type="submission" date="2025-08" db="UniProtKB">
        <authorList>
            <consortium name="RefSeq"/>
        </authorList>
    </citation>
    <scope>IDENTIFICATION</scope>
    <source>
        <tissue evidence="11">Tentacle</tissue>
    </source>
</reference>
<feature type="chain" id="PRO_5027739794" evidence="8">
    <location>
        <begin position="23"/>
        <end position="576"/>
    </location>
</feature>
<feature type="region of interest" description="Disordered" evidence="7">
    <location>
        <begin position="519"/>
        <end position="538"/>
    </location>
</feature>
<keyword evidence="5" id="KW-0325">Glycoprotein</keyword>
<evidence type="ECO:0000256" key="8">
    <source>
        <dbReference type="SAM" id="SignalP"/>
    </source>
</evidence>
<dbReference type="InterPro" id="IPR052282">
    <property type="entry name" value="Starch-active_LPMO"/>
</dbReference>
<name>A0A6P8HMD9_ACTTE</name>
<dbReference type="RefSeq" id="XP_031553807.1">
    <property type="nucleotide sequence ID" value="XM_031697947.1"/>
</dbReference>
<evidence type="ECO:0000313" key="10">
    <source>
        <dbReference type="Proteomes" id="UP000515163"/>
    </source>
</evidence>
<feature type="domain" description="Chitin-binding type-4" evidence="9">
    <location>
        <begin position="322"/>
        <end position="508"/>
    </location>
</feature>
<dbReference type="GO" id="GO:0046872">
    <property type="term" value="F:metal ion binding"/>
    <property type="evidence" value="ECO:0007669"/>
    <property type="project" value="UniProtKB-KW"/>
</dbReference>
<dbReference type="InParanoid" id="A0A6P8HMD9"/>
<evidence type="ECO:0000256" key="6">
    <source>
        <dbReference type="ARBA" id="ARBA00034311"/>
    </source>
</evidence>
<evidence type="ECO:0000256" key="7">
    <source>
        <dbReference type="SAM" id="MobiDB-lite"/>
    </source>
</evidence>
<evidence type="ECO:0000259" key="9">
    <source>
        <dbReference type="Pfam" id="PF03067"/>
    </source>
</evidence>
<keyword evidence="2" id="KW-0479">Metal-binding</keyword>
<evidence type="ECO:0000256" key="1">
    <source>
        <dbReference type="ARBA" id="ARBA00001973"/>
    </source>
</evidence>
<feature type="domain" description="Chitin-binding type-4" evidence="9">
    <location>
        <begin position="23"/>
        <end position="209"/>
    </location>
</feature>
<gene>
    <name evidence="11" type="primary">LOC116290838</name>
</gene>
<organism evidence="10 11">
    <name type="scientific">Actinia tenebrosa</name>
    <name type="common">Australian red waratah sea anemone</name>
    <dbReference type="NCBI Taxonomy" id="6105"/>
    <lineage>
        <taxon>Eukaryota</taxon>
        <taxon>Metazoa</taxon>
        <taxon>Cnidaria</taxon>
        <taxon>Anthozoa</taxon>
        <taxon>Hexacorallia</taxon>
        <taxon>Actiniaria</taxon>
        <taxon>Actiniidae</taxon>
        <taxon>Actinia</taxon>
    </lineage>
</organism>
<dbReference type="Proteomes" id="UP000515163">
    <property type="component" value="Unplaced"/>
</dbReference>
<keyword evidence="4" id="KW-1015">Disulfide bond</keyword>
<keyword evidence="3" id="KW-0186">Copper</keyword>
<dbReference type="GeneID" id="116290838"/>
<evidence type="ECO:0000256" key="5">
    <source>
        <dbReference type="ARBA" id="ARBA00023180"/>
    </source>
</evidence>
<accession>A0A6P8HMD9</accession>
<comment type="cofactor">
    <cofactor evidence="1">
        <name>Cu(2+)</name>
        <dbReference type="ChEBI" id="CHEBI:29036"/>
    </cofactor>
</comment>
<keyword evidence="8" id="KW-0732">Signal</keyword>
<proteinExistence type="inferred from homology"/>
<dbReference type="AlphaFoldDB" id="A0A6P8HMD9"/>
<keyword evidence="10" id="KW-1185">Reference proteome</keyword>
<evidence type="ECO:0000256" key="3">
    <source>
        <dbReference type="ARBA" id="ARBA00023008"/>
    </source>
</evidence>
<evidence type="ECO:0000256" key="2">
    <source>
        <dbReference type="ARBA" id="ARBA00022723"/>
    </source>
</evidence>
<evidence type="ECO:0000313" key="11">
    <source>
        <dbReference type="RefSeq" id="XP_031553807.1"/>
    </source>
</evidence>
<comment type="similarity">
    <text evidence="6">Belongs to the polysaccharide monooxygenase AA13 family.</text>
</comment>